<feature type="chain" id="PRO_5025374427" evidence="1">
    <location>
        <begin position="24"/>
        <end position="162"/>
    </location>
</feature>
<name>A0A6B0UXK7_IXORI</name>
<keyword evidence="1" id="KW-0732">Signal</keyword>
<accession>A0A6B0UXK7</accession>
<organism evidence="2">
    <name type="scientific">Ixodes ricinus</name>
    <name type="common">Common tick</name>
    <name type="synonym">Acarus ricinus</name>
    <dbReference type="NCBI Taxonomy" id="34613"/>
    <lineage>
        <taxon>Eukaryota</taxon>
        <taxon>Metazoa</taxon>
        <taxon>Ecdysozoa</taxon>
        <taxon>Arthropoda</taxon>
        <taxon>Chelicerata</taxon>
        <taxon>Arachnida</taxon>
        <taxon>Acari</taxon>
        <taxon>Parasitiformes</taxon>
        <taxon>Ixodida</taxon>
        <taxon>Ixodoidea</taxon>
        <taxon>Ixodidae</taxon>
        <taxon>Ixodinae</taxon>
        <taxon>Ixodes</taxon>
    </lineage>
</organism>
<feature type="signal peptide" evidence="1">
    <location>
        <begin position="1"/>
        <end position="23"/>
    </location>
</feature>
<reference evidence="2" key="1">
    <citation type="submission" date="2019-12" db="EMBL/GenBank/DDBJ databases">
        <title>An insight into the sialome of adult female Ixodes ricinus ticks feeding for 6 days.</title>
        <authorList>
            <person name="Perner J."/>
            <person name="Ribeiro J.M.C."/>
        </authorList>
    </citation>
    <scope>NUCLEOTIDE SEQUENCE</scope>
    <source>
        <strain evidence="2">Semi-engorged</strain>
        <tissue evidence="2">Salivary glands</tissue>
    </source>
</reference>
<evidence type="ECO:0000313" key="2">
    <source>
        <dbReference type="EMBL" id="MXU94392.1"/>
    </source>
</evidence>
<dbReference type="EMBL" id="GIFC01012309">
    <property type="protein sequence ID" value="MXU94392.1"/>
    <property type="molecule type" value="Transcribed_RNA"/>
</dbReference>
<protein>
    <submittedName>
        <fullName evidence="2">Putative secreted protein</fullName>
    </submittedName>
</protein>
<proteinExistence type="predicted"/>
<dbReference type="AlphaFoldDB" id="A0A6B0UXK7"/>
<evidence type="ECO:0000256" key="1">
    <source>
        <dbReference type="SAM" id="SignalP"/>
    </source>
</evidence>
<sequence length="162" mass="18454">MSPTSCLALAACALHSVTHFASCFLRLSLASEKMVKILSSPISSNARPFSSRDDTATENSAKPYLVSHLDSRLTSHFWTILAGGMRTEVDIFASLSESHERSRRECWENVSELSCVHLPMGVSRHRNTRERLARMLSQRAEVNRTYSWSDRLLRCSWFRFLT</sequence>